<dbReference type="Proteomes" id="UP001642409">
    <property type="component" value="Unassembled WGS sequence"/>
</dbReference>
<evidence type="ECO:0000313" key="2">
    <source>
        <dbReference type="EMBL" id="CAL6034036.1"/>
    </source>
</evidence>
<dbReference type="InterPro" id="IPR011992">
    <property type="entry name" value="EF-hand-dom_pair"/>
</dbReference>
<dbReference type="EMBL" id="CAXDID020000127">
    <property type="protein sequence ID" value="CAL6034036.1"/>
    <property type="molecule type" value="Genomic_DNA"/>
</dbReference>
<reference evidence="1" key="1">
    <citation type="submission" date="2023-06" db="EMBL/GenBank/DDBJ databases">
        <authorList>
            <person name="Kurt Z."/>
        </authorList>
    </citation>
    <scope>NUCLEOTIDE SEQUENCE</scope>
</reference>
<protein>
    <submittedName>
        <fullName evidence="1">EF-hand domain pair</fullName>
    </submittedName>
    <submittedName>
        <fullName evidence="2">EF-hand_domain pair</fullName>
    </submittedName>
</protein>
<sequence length="84" mass="10104">MLDQLSSIYFYLTEMDYSGKISWNELHNILLKMKTPVEWVETLSESQMNAKADEDDQMTYYDFVDFFEQLIENAEEEEENENDK</sequence>
<evidence type="ECO:0000313" key="3">
    <source>
        <dbReference type="Proteomes" id="UP001642409"/>
    </source>
</evidence>
<gene>
    <name evidence="2" type="ORF">HINF_LOCUS35257</name>
    <name evidence="1" type="ORF">HINF_LOCUS58538</name>
</gene>
<name>A0AA86RD74_9EUKA</name>
<accession>A0AA86RD74</accession>
<dbReference type="SUPFAM" id="SSF47473">
    <property type="entry name" value="EF-hand"/>
    <property type="match status" value="1"/>
</dbReference>
<reference evidence="2 3" key="2">
    <citation type="submission" date="2024-07" db="EMBL/GenBank/DDBJ databases">
        <authorList>
            <person name="Akdeniz Z."/>
        </authorList>
    </citation>
    <scope>NUCLEOTIDE SEQUENCE [LARGE SCALE GENOMIC DNA]</scope>
</reference>
<dbReference type="Gene3D" id="1.10.238.10">
    <property type="entry name" value="EF-hand"/>
    <property type="match status" value="1"/>
</dbReference>
<keyword evidence="3" id="KW-1185">Reference proteome</keyword>
<dbReference type="EMBL" id="CATOUU010001084">
    <property type="protein sequence ID" value="CAI9970893.1"/>
    <property type="molecule type" value="Genomic_DNA"/>
</dbReference>
<proteinExistence type="predicted"/>
<dbReference type="AlphaFoldDB" id="A0AA86RD74"/>
<evidence type="ECO:0000313" key="1">
    <source>
        <dbReference type="EMBL" id="CAI9970893.1"/>
    </source>
</evidence>
<comment type="caution">
    <text evidence="1">The sequence shown here is derived from an EMBL/GenBank/DDBJ whole genome shotgun (WGS) entry which is preliminary data.</text>
</comment>
<organism evidence="1">
    <name type="scientific">Hexamita inflata</name>
    <dbReference type="NCBI Taxonomy" id="28002"/>
    <lineage>
        <taxon>Eukaryota</taxon>
        <taxon>Metamonada</taxon>
        <taxon>Diplomonadida</taxon>
        <taxon>Hexamitidae</taxon>
        <taxon>Hexamitinae</taxon>
        <taxon>Hexamita</taxon>
    </lineage>
</organism>